<dbReference type="InterPro" id="IPR042177">
    <property type="entry name" value="Cell/Rod_1"/>
</dbReference>
<comment type="caution">
    <text evidence="7">The sequence shown here is derived from an EMBL/GenBank/DDBJ whole genome shotgun (WGS) entry which is preliminary data.</text>
</comment>
<dbReference type="GO" id="GO:0005886">
    <property type="term" value="C:plasma membrane"/>
    <property type="evidence" value="ECO:0007669"/>
    <property type="project" value="TreeGrafter"/>
</dbReference>
<accession>A0A1F5C8X5</accession>
<feature type="domain" description="Rod shape-determining protein MreC beta-barrel core" evidence="6">
    <location>
        <begin position="118"/>
        <end position="264"/>
    </location>
</feature>
<name>A0A1F5C8X5_9BACT</name>
<organism evidence="7 8">
    <name type="scientific">Candidatus Azambacteria bacterium RIFCSPLOWO2_01_FULL_37_9</name>
    <dbReference type="NCBI Taxonomy" id="1797297"/>
    <lineage>
        <taxon>Bacteria</taxon>
        <taxon>Candidatus Azamiibacteriota</taxon>
    </lineage>
</organism>
<evidence type="ECO:0000259" key="6">
    <source>
        <dbReference type="Pfam" id="PF04085"/>
    </source>
</evidence>
<dbReference type="PANTHER" id="PTHR34138:SF1">
    <property type="entry name" value="CELL SHAPE-DETERMINING PROTEIN MREC"/>
    <property type="match status" value="1"/>
</dbReference>
<evidence type="ECO:0000256" key="1">
    <source>
        <dbReference type="ARBA" id="ARBA00009369"/>
    </source>
</evidence>
<evidence type="ECO:0000256" key="3">
    <source>
        <dbReference type="ARBA" id="ARBA00022960"/>
    </source>
</evidence>
<comment type="function">
    <text evidence="5">Involved in formation and maintenance of cell shape.</text>
</comment>
<dbReference type="Pfam" id="PF04085">
    <property type="entry name" value="MreC"/>
    <property type="match status" value="1"/>
</dbReference>
<dbReference type="Proteomes" id="UP000177947">
    <property type="component" value="Unassembled WGS sequence"/>
</dbReference>
<reference evidence="7 8" key="1">
    <citation type="journal article" date="2016" name="Nat. Commun.">
        <title>Thousands of microbial genomes shed light on interconnected biogeochemical processes in an aquifer system.</title>
        <authorList>
            <person name="Anantharaman K."/>
            <person name="Brown C.T."/>
            <person name="Hug L.A."/>
            <person name="Sharon I."/>
            <person name="Castelle C.J."/>
            <person name="Probst A.J."/>
            <person name="Thomas B.C."/>
            <person name="Singh A."/>
            <person name="Wilkins M.J."/>
            <person name="Karaoz U."/>
            <person name="Brodie E.L."/>
            <person name="Williams K.H."/>
            <person name="Hubbard S.S."/>
            <person name="Banfield J.F."/>
        </authorList>
    </citation>
    <scope>NUCLEOTIDE SEQUENCE [LARGE SCALE GENOMIC DNA]</scope>
</reference>
<dbReference type="InterPro" id="IPR007221">
    <property type="entry name" value="MreC"/>
</dbReference>
<proteinExistence type="inferred from homology"/>
<evidence type="ECO:0000256" key="4">
    <source>
        <dbReference type="ARBA" id="ARBA00032089"/>
    </source>
</evidence>
<evidence type="ECO:0000313" key="7">
    <source>
        <dbReference type="EMBL" id="OGD39296.1"/>
    </source>
</evidence>
<gene>
    <name evidence="7" type="ORF">A2907_00135</name>
</gene>
<evidence type="ECO:0000256" key="2">
    <source>
        <dbReference type="ARBA" id="ARBA00013855"/>
    </source>
</evidence>
<protein>
    <recommendedName>
        <fullName evidence="2 5">Cell shape-determining protein MreC</fullName>
    </recommendedName>
    <alternativeName>
        <fullName evidence="4 5">Cell shape protein MreC</fullName>
    </alternativeName>
</protein>
<evidence type="ECO:0000313" key="8">
    <source>
        <dbReference type="Proteomes" id="UP000177947"/>
    </source>
</evidence>
<dbReference type="Gene3D" id="2.40.10.340">
    <property type="entry name" value="Rod shape-determining protein MreC, domain 1"/>
    <property type="match status" value="1"/>
</dbReference>
<sequence>MRLFKNKFFIFLLFLIFSFLIIFLNSRKLLGFSNNFLNVFVSSVSKPVWLVSGRFSSLFSFIVDLKNIRSEDFNLKDKNQRLLAENIYLKDLLKEKEILDKAREFHIKDNFDWQIGRVIGMDIQNWSGYVIVDIGSDDGIKIGMPVITQNKLLVGKVIEVEKKFSKISTLLNPSIKVATKTQDSQAFGMLTGDYTKSLLMDFIDKDKILLLGEPVMTSGKDGFFPAGLVIGELKNFEIKPENLFQTAIIRSELNIYDLDRVLVLTKF</sequence>
<keyword evidence="3 5" id="KW-0133">Cell shape</keyword>
<dbReference type="NCBIfam" id="TIGR00219">
    <property type="entry name" value="mreC"/>
    <property type="match status" value="1"/>
</dbReference>
<dbReference type="GO" id="GO:0008360">
    <property type="term" value="P:regulation of cell shape"/>
    <property type="evidence" value="ECO:0007669"/>
    <property type="project" value="UniProtKB-KW"/>
</dbReference>
<dbReference type="PANTHER" id="PTHR34138">
    <property type="entry name" value="CELL SHAPE-DETERMINING PROTEIN MREC"/>
    <property type="match status" value="1"/>
</dbReference>
<dbReference type="AlphaFoldDB" id="A0A1F5C8X5"/>
<dbReference type="EMBL" id="MEYQ01000010">
    <property type="protein sequence ID" value="OGD39296.1"/>
    <property type="molecule type" value="Genomic_DNA"/>
</dbReference>
<evidence type="ECO:0000256" key="5">
    <source>
        <dbReference type="PIRNR" id="PIRNR038471"/>
    </source>
</evidence>
<dbReference type="InterPro" id="IPR042175">
    <property type="entry name" value="Cell/Rod_MreC_2"/>
</dbReference>
<dbReference type="Gene3D" id="2.40.10.350">
    <property type="entry name" value="Rod shape-determining protein MreC, domain 2"/>
    <property type="match status" value="1"/>
</dbReference>
<dbReference type="InterPro" id="IPR055342">
    <property type="entry name" value="MreC_beta-barrel_core"/>
</dbReference>
<dbReference type="PIRSF" id="PIRSF038471">
    <property type="entry name" value="MreC"/>
    <property type="match status" value="1"/>
</dbReference>
<comment type="similarity">
    <text evidence="1 5">Belongs to the MreC family.</text>
</comment>